<name>A0A6I1BQT3_PHOVU</name>
<dbReference type="EMBL" id="WCZV01000003">
    <property type="protein sequence ID" value="KAB6702957.1"/>
    <property type="molecule type" value="Genomic_DNA"/>
</dbReference>
<evidence type="ECO:0000256" key="2">
    <source>
        <dbReference type="ARBA" id="ARBA00023136"/>
    </source>
</evidence>
<dbReference type="PANTHER" id="PTHR40980:SF4">
    <property type="entry name" value="TONB-DEPENDENT RECEPTOR-LIKE BETA-BARREL DOMAIN-CONTAINING PROTEIN"/>
    <property type="match status" value="1"/>
</dbReference>
<dbReference type="InterPro" id="IPR008969">
    <property type="entry name" value="CarboxyPept-like_regulatory"/>
</dbReference>
<keyword evidence="5" id="KW-0675">Receptor</keyword>
<evidence type="ECO:0000313" key="6">
    <source>
        <dbReference type="EMBL" id="KAB6696078.1"/>
    </source>
</evidence>
<proteinExistence type="predicted"/>
<dbReference type="Proteomes" id="UP000470777">
    <property type="component" value="Unassembled WGS sequence"/>
</dbReference>
<evidence type="ECO:0000259" key="4">
    <source>
        <dbReference type="Pfam" id="PF14905"/>
    </source>
</evidence>
<feature type="domain" description="Outer membrane protein beta-barrel" evidence="4">
    <location>
        <begin position="366"/>
        <end position="748"/>
    </location>
</feature>
<dbReference type="EMBL" id="WDAG01000003">
    <property type="protein sequence ID" value="KAB6662642.1"/>
    <property type="molecule type" value="Genomic_DNA"/>
</dbReference>
<comment type="caution">
    <text evidence="5">The sequence shown here is derived from an EMBL/GenBank/DDBJ whole genome shotgun (WGS) entry which is preliminary data.</text>
</comment>
<evidence type="ECO:0000313" key="9">
    <source>
        <dbReference type="Proteomes" id="UP000470777"/>
    </source>
</evidence>
<dbReference type="Proteomes" id="UP000470952">
    <property type="component" value="Unassembled WGS sequence"/>
</dbReference>
<evidence type="ECO:0000313" key="5">
    <source>
        <dbReference type="EMBL" id="KAB6662642.1"/>
    </source>
</evidence>
<evidence type="ECO:0000256" key="3">
    <source>
        <dbReference type="ARBA" id="ARBA00023237"/>
    </source>
</evidence>
<dbReference type="PANTHER" id="PTHR40980">
    <property type="entry name" value="PLUG DOMAIN-CONTAINING PROTEIN"/>
    <property type="match status" value="1"/>
</dbReference>
<evidence type="ECO:0000256" key="1">
    <source>
        <dbReference type="ARBA" id="ARBA00004442"/>
    </source>
</evidence>
<keyword evidence="2" id="KW-0472">Membrane</keyword>
<sequence>MMNKIKHNLRFALFILLFFQGTILFSQNTIKGIVCDTDGLVIPCAHVLLCLNDSIIAQSISTEHGFLLENIPENSYILNVSHVGYQIKKISLDVKSNIDLDSIQLSLLTLELDEVVIRTIHNVTTYKNNQLHINVKQTYLSKLPDVQSLLSNIPGVFQTDNKLMYFGKGQVLLLINGREIKSTDEINSLQPSQIKEIIVDHMPGAKYDSRYSSVLDIKTTSEKPALTIYNTTTWARHYSGKIGFNSQNKINGTLIDFGYSFRRRKNTLYSKQIEESYQTGNEFERFFMDTTSSNRQSHDWNIGTQTKFKTSTLALKYSGYYSLNKPVYSSFMQYTSNSCQENFDIQRDGKYKEQQHLVTLDYSAEFDSNNNLRITADYLYQNSKDNSQALENSIESEKQTYWDFQGKYNIYSLLTEYEHSFSKSIKLITGMRYSHVYNMNDSKENDISSQYKFHENRCAFYAEGSFRWQKITMLLGLRSEWFSKECSYTVQGKKDYKDLFFLPSLSISYQPSEDLHFSLSGTNKVSLPSFGELTPIVTYLNQYSYIIGNPLLKPTTKYDFGFDITWKNKFNVKFEYNLLRNDRISCSIPDETNNQVLKYTYVNLKKSGQFLGMLTYSDYLFNRHTINFSTGILIPNAKIPYRDGTLYRSTPSYYAQIFTNWKLSKIIDFAVSYIFQSKSYDKADTYSATHNLGCNLSIVPIKNRLFINLQVNDILKKTTGNWETNYGYIRTQQFNNADSRNITLSLRYVFNSFKSIKHGSSNSEEIDRL</sequence>
<dbReference type="SUPFAM" id="SSF56935">
    <property type="entry name" value="Porins"/>
    <property type="match status" value="1"/>
</dbReference>
<dbReference type="InterPro" id="IPR036942">
    <property type="entry name" value="Beta-barrel_TonB_sf"/>
</dbReference>
<organism evidence="5 10">
    <name type="scientific">Phocaeicola vulgatus</name>
    <name type="common">Bacteroides vulgatus</name>
    <dbReference type="NCBI Taxonomy" id="821"/>
    <lineage>
        <taxon>Bacteria</taxon>
        <taxon>Pseudomonadati</taxon>
        <taxon>Bacteroidota</taxon>
        <taxon>Bacteroidia</taxon>
        <taxon>Bacteroidales</taxon>
        <taxon>Bacteroidaceae</taxon>
        <taxon>Phocaeicola</taxon>
    </lineage>
</organism>
<dbReference type="Proteomes" id="UP000437380">
    <property type="component" value="Unassembled WGS sequence"/>
</dbReference>
<keyword evidence="3" id="KW-0998">Cell outer membrane</keyword>
<dbReference type="SUPFAM" id="SSF49464">
    <property type="entry name" value="Carboxypeptidase regulatory domain-like"/>
    <property type="match status" value="1"/>
</dbReference>
<dbReference type="Gene3D" id="2.40.170.20">
    <property type="entry name" value="TonB-dependent receptor, beta-barrel domain"/>
    <property type="match status" value="1"/>
</dbReference>
<dbReference type="EMBL" id="WCZY01000003">
    <property type="protein sequence ID" value="KAB6696078.1"/>
    <property type="molecule type" value="Genomic_DNA"/>
</dbReference>
<dbReference type="RefSeq" id="WP_130085072.1">
    <property type="nucleotide sequence ID" value="NZ_RCXY01000004.1"/>
</dbReference>
<reference evidence="8 9" key="1">
    <citation type="journal article" date="2019" name="Nat. Med.">
        <title>A library of human gut bacterial isolates paired with longitudinal multiomics data enables mechanistic microbiome research.</title>
        <authorList>
            <person name="Poyet M."/>
            <person name="Groussin M."/>
            <person name="Gibbons S.M."/>
            <person name="Avila-Pacheco J."/>
            <person name="Jiang X."/>
            <person name="Kearney S.M."/>
            <person name="Perrotta A.R."/>
            <person name="Berdy B."/>
            <person name="Zhao S."/>
            <person name="Lieberman T.D."/>
            <person name="Swanson P.K."/>
            <person name="Smith M."/>
            <person name="Roesemann S."/>
            <person name="Alexander J.E."/>
            <person name="Rich S.A."/>
            <person name="Livny J."/>
            <person name="Vlamakis H."/>
            <person name="Clish C."/>
            <person name="Bullock K."/>
            <person name="Deik A."/>
            <person name="Scott J."/>
            <person name="Pierce K.A."/>
            <person name="Xavier R.J."/>
            <person name="Alm E.J."/>
        </authorList>
    </citation>
    <scope>NUCLEOTIDE SEQUENCE [LARGE SCALE GENOMIC DNA]</scope>
    <source>
        <strain evidence="7 8">BIOML-A82</strain>
        <strain evidence="6 9">BIOML-A85</strain>
        <strain evidence="5 10">BIOML-A93</strain>
    </source>
</reference>
<evidence type="ECO:0000313" key="8">
    <source>
        <dbReference type="Proteomes" id="UP000437380"/>
    </source>
</evidence>
<evidence type="ECO:0000313" key="10">
    <source>
        <dbReference type="Proteomes" id="UP000470952"/>
    </source>
</evidence>
<dbReference type="Pfam" id="PF14905">
    <property type="entry name" value="OMP_b-brl_3"/>
    <property type="match status" value="1"/>
</dbReference>
<comment type="subcellular location">
    <subcellularLocation>
        <location evidence="1">Cell outer membrane</location>
    </subcellularLocation>
</comment>
<dbReference type="InterPro" id="IPR041700">
    <property type="entry name" value="OMP_b-brl_3"/>
</dbReference>
<accession>A0A6I1BQT3</accession>
<evidence type="ECO:0000313" key="7">
    <source>
        <dbReference type="EMBL" id="KAB6702957.1"/>
    </source>
</evidence>
<gene>
    <name evidence="7" type="ORF">GAY17_03555</name>
    <name evidence="5" type="ORF">GAZ76_04210</name>
    <name evidence="6" type="ORF">GAZ92_03640</name>
</gene>
<dbReference type="GO" id="GO:0009279">
    <property type="term" value="C:cell outer membrane"/>
    <property type="evidence" value="ECO:0007669"/>
    <property type="project" value="UniProtKB-SubCell"/>
</dbReference>
<dbReference type="AlphaFoldDB" id="A0A6I1BQT3"/>
<protein>
    <submittedName>
        <fullName evidence="5">TonB-dependent receptor</fullName>
    </submittedName>
</protein>